<name>A0AAN6UHM2_9PEZI</name>
<dbReference type="InterPro" id="IPR036188">
    <property type="entry name" value="FAD/NAD-bd_sf"/>
</dbReference>
<dbReference type="Gene3D" id="3.50.50.60">
    <property type="entry name" value="FAD/NAD(P)-binding domain"/>
    <property type="match status" value="1"/>
</dbReference>
<feature type="non-terminal residue" evidence="2">
    <location>
        <position position="372"/>
    </location>
</feature>
<organism evidence="2 3">
    <name type="scientific">Trichocladium antarcticum</name>
    <dbReference type="NCBI Taxonomy" id="1450529"/>
    <lineage>
        <taxon>Eukaryota</taxon>
        <taxon>Fungi</taxon>
        <taxon>Dikarya</taxon>
        <taxon>Ascomycota</taxon>
        <taxon>Pezizomycotina</taxon>
        <taxon>Sordariomycetes</taxon>
        <taxon>Sordariomycetidae</taxon>
        <taxon>Sordariales</taxon>
        <taxon>Chaetomiaceae</taxon>
        <taxon>Trichocladium</taxon>
    </lineage>
</organism>
<protein>
    <recommendedName>
        <fullName evidence="4">FAD/NAD(P)-binding domain-containing protein</fullName>
    </recommendedName>
</protein>
<sequence>MPALTRIQRCCSPSGGGSLALRVVAQQWASVNSMNGTRPLRPTRRSLSAASTASTSSPSPTPAAPKTPPAPSKRHPVIKQEAAVVVGGGPAGIAAVGKLLETIPSGKIVWIDRSFEGGSLHLYREVPSYSSVDDFLKYGRSLETFRRICDAAPKPNAITALEALPPGVTCMMHYAADMFKLLSDGLRKHARVEPFVGTVTRASRDAKTSQWAVGIQPETIGFDQDDILRQAPIVVYCIGSRPETESLPRSDTGAVTRVSLETGLAPSRLAKIFPADEARTVAVIGGSHSAVLVLRNLFRLAAVSHHRLRIRWFTPSASFKYTTLTDDGILHHEHTGLKGEAARFAHAQLDGDRLAHSDAGGFITRVLLPTNP</sequence>
<accession>A0AAN6UHM2</accession>
<reference evidence="2" key="1">
    <citation type="journal article" date="2023" name="Mol. Phylogenet. Evol.">
        <title>Genome-scale phylogeny and comparative genomics of the fungal order Sordariales.</title>
        <authorList>
            <person name="Hensen N."/>
            <person name="Bonometti L."/>
            <person name="Westerberg I."/>
            <person name="Brannstrom I.O."/>
            <person name="Guillou S."/>
            <person name="Cros-Aarteil S."/>
            <person name="Calhoun S."/>
            <person name="Haridas S."/>
            <person name="Kuo A."/>
            <person name="Mondo S."/>
            <person name="Pangilinan J."/>
            <person name="Riley R."/>
            <person name="LaButti K."/>
            <person name="Andreopoulos B."/>
            <person name="Lipzen A."/>
            <person name="Chen C."/>
            <person name="Yan M."/>
            <person name="Daum C."/>
            <person name="Ng V."/>
            <person name="Clum A."/>
            <person name="Steindorff A."/>
            <person name="Ohm R.A."/>
            <person name="Martin F."/>
            <person name="Silar P."/>
            <person name="Natvig D.O."/>
            <person name="Lalanne C."/>
            <person name="Gautier V."/>
            <person name="Ament-Velasquez S.L."/>
            <person name="Kruys A."/>
            <person name="Hutchinson M.I."/>
            <person name="Powell A.J."/>
            <person name="Barry K."/>
            <person name="Miller A.N."/>
            <person name="Grigoriev I.V."/>
            <person name="Debuchy R."/>
            <person name="Gladieux P."/>
            <person name="Hiltunen Thoren M."/>
            <person name="Johannesson H."/>
        </authorList>
    </citation>
    <scope>NUCLEOTIDE SEQUENCE</scope>
    <source>
        <strain evidence="2">CBS 123565</strain>
    </source>
</reference>
<feature type="compositionally biased region" description="Low complexity" evidence="1">
    <location>
        <begin position="45"/>
        <end position="58"/>
    </location>
</feature>
<dbReference type="AlphaFoldDB" id="A0AAN6UHM2"/>
<evidence type="ECO:0000313" key="2">
    <source>
        <dbReference type="EMBL" id="KAK4131821.1"/>
    </source>
</evidence>
<proteinExistence type="predicted"/>
<evidence type="ECO:0000313" key="3">
    <source>
        <dbReference type="Proteomes" id="UP001304895"/>
    </source>
</evidence>
<dbReference type="InterPro" id="IPR053275">
    <property type="entry name" value="Agnestin_monoxygenase"/>
</dbReference>
<dbReference type="EMBL" id="MU853421">
    <property type="protein sequence ID" value="KAK4131821.1"/>
    <property type="molecule type" value="Genomic_DNA"/>
</dbReference>
<evidence type="ECO:0008006" key="4">
    <source>
        <dbReference type="Google" id="ProtNLM"/>
    </source>
</evidence>
<comment type="caution">
    <text evidence="2">The sequence shown here is derived from an EMBL/GenBank/DDBJ whole genome shotgun (WGS) entry which is preliminary data.</text>
</comment>
<reference evidence="2" key="2">
    <citation type="submission" date="2023-05" db="EMBL/GenBank/DDBJ databases">
        <authorList>
            <consortium name="Lawrence Berkeley National Laboratory"/>
            <person name="Steindorff A."/>
            <person name="Hensen N."/>
            <person name="Bonometti L."/>
            <person name="Westerberg I."/>
            <person name="Brannstrom I.O."/>
            <person name="Guillou S."/>
            <person name="Cros-Aarteil S."/>
            <person name="Calhoun S."/>
            <person name="Haridas S."/>
            <person name="Kuo A."/>
            <person name="Mondo S."/>
            <person name="Pangilinan J."/>
            <person name="Riley R."/>
            <person name="Labutti K."/>
            <person name="Andreopoulos B."/>
            <person name="Lipzen A."/>
            <person name="Chen C."/>
            <person name="Yanf M."/>
            <person name="Daum C."/>
            <person name="Ng V."/>
            <person name="Clum A."/>
            <person name="Ohm R."/>
            <person name="Martin F."/>
            <person name="Silar P."/>
            <person name="Natvig D."/>
            <person name="Lalanne C."/>
            <person name="Gautier V."/>
            <person name="Ament-Velasquez S.L."/>
            <person name="Kruys A."/>
            <person name="Hutchinson M.I."/>
            <person name="Powell A.J."/>
            <person name="Barry K."/>
            <person name="Miller A.N."/>
            <person name="Grigoriev I.V."/>
            <person name="Debuchy R."/>
            <person name="Gladieux P."/>
            <person name="Thoren M.H."/>
            <person name="Johannesson H."/>
        </authorList>
    </citation>
    <scope>NUCLEOTIDE SEQUENCE</scope>
    <source>
        <strain evidence="2">CBS 123565</strain>
    </source>
</reference>
<feature type="compositionally biased region" description="Pro residues" evidence="1">
    <location>
        <begin position="59"/>
        <end position="71"/>
    </location>
</feature>
<evidence type="ECO:0000256" key="1">
    <source>
        <dbReference type="SAM" id="MobiDB-lite"/>
    </source>
</evidence>
<dbReference type="PANTHER" id="PTHR38688">
    <property type="entry name" value="PYR_REDOX_2 DOMAIN-CONTAINING PROTEIN"/>
    <property type="match status" value="1"/>
</dbReference>
<dbReference type="Proteomes" id="UP001304895">
    <property type="component" value="Unassembled WGS sequence"/>
</dbReference>
<gene>
    <name evidence="2" type="ORF">BT67DRAFT_426489</name>
</gene>
<feature type="region of interest" description="Disordered" evidence="1">
    <location>
        <begin position="34"/>
        <end position="75"/>
    </location>
</feature>
<dbReference type="PANTHER" id="PTHR38688:SF1">
    <property type="entry name" value="FAD_NAD(P)-BINDING DOMAIN-CONTAINING PROTEIN"/>
    <property type="match status" value="1"/>
</dbReference>
<dbReference type="SUPFAM" id="SSF51971">
    <property type="entry name" value="Nucleotide-binding domain"/>
    <property type="match status" value="1"/>
</dbReference>
<keyword evidence="3" id="KW-1185">Reference proteome</keyword>